<dbReference type="EMBL" id="SHKP01000004">
    <property type="protein sequence ID" value="RZU02046.1"/>
    <property type="molecule type" value="Genomic_DNA"/>
</dbReference>
<dbReference type="Proteomes" id="UP000293671">
    <property type="component" value="Unassembled WGS sequence"/>
</dbReference>
<evidence type="ECO:0000256" key="3">
    <source>
        <dbReference type="ARBA" id="ARBA00021563"/>
    </source>
</evidence>
<evidence type="ECO:0000256" key="2">
    <source>
        <dbReference type="ARBA" id="ARBA00007208"/>
    </source>
</evidence>
<comment type="caution">
    <text evidence="12">The sequence shown here is derived from an EMBL/GenBank/DDBJ whole genome shotgun (WGS) entry which is preliminary data.</text>
</comment>
<proteinExistence type="inferred from homology"/>
<evidence type="ECO:0000313" key="13">
    <source>
        <dbReference type="Proteomes" id="UP000293671"/>
    </source>
</evidence>
<name>A0A4V6MEQ6_9BURK</name>
<gene>
    <name evidence="12" type="ORF">EV670_0064</name>
</gene>
<dbReference type="GO" id="GO:0005886">
    <property type="term" value="C:plasma membrane"/>
    <property type="evidence" value="ECO:0007669"/>
    <property type="project" value="UniProtKB-SubCell"/>
</dbReference>
<evidence type="ECO:0000256" key="10">
    <source>
        <dbReference type="ARBA" id="ARBA00030772"/>
    </source>
</evidence>
<evidence type="ECO:0000313" key="12">
    <source>
        <dbReference type="EMBL" id="RZU02046.1"/>
    </source>
</evidence>
<evidence type="ECO:0000256" key="1">
    <source>
        <dbReference type="ARBA" id="ARBA00004533"/>
    </source>
</evidence>
<keyword evidence="9 11" id="KW-0472">Membrane</keyword>
<dbReference type="AlphaFoldDB" id="A0A4V6MEQ6"/>
<evidence type="ECO:0000256" key="5">
    <source>
        <dbReference type="ARBA" id="ARBA00022475"/>
    </source>
</evidence>
<keyword evidence="4" id="KW-0813">Transport</keyword>
<dbReference type="Pfam" id="PF01203">
    <property type="entry name" value="T2SSN"/>
    <property type="match status" value="1"/>
</dbReference>
<evidence type="ECO:0000256" key="11">
    <source>
        <dbReference type="SAM" id="Phobius"/>
    </source>
</evidence>
<keyword evidence="13" id="KW-1185">Reference proteome</keyword>
<sequence length="304" mass="31661">MALLAALSLRPSATVSSRGAPRLGRSTEWHESTLEEMRWERADTSSRRWAIWGTLCGALAALVLFAPAAWLASSVASGTGGRVILADASGSIWNGSAVAVLAGGEGSRDARALPGRIEWKLRPALNGLKIELAQDCCISERALLTVTPGIGRVSVKLHGAPGWIGQWPAQWLAGLGTPWNTLQLGGALRLSSPDGIALHGAKGRWRVDGSATLDLLDVSSRVSTLDRLGSYRLSLASDPGNAGRARLELSTTDGALQLSGSGEIGAGGVRFRGEASAQGDPAPLQNLLNIIGRRDGARSVIVIG</sequence>
<dbReference type="RefSeq" id="WP_242616778.1">
    <property type="nucleotide sequence ID" value="NZ_SHKP01000004.1"/>
</dbReference>
<reference evidence="12 13" key="1">
    <citation type="submission" date="2019-02" db="EMBL/GenBank/DDBJ databases">
        <title>Genomic Encyclopedia of Type Strains, Phase IV (KMG-IV): sequencing the most valuable type-strain genomes for metagenomic binning, comparative biology and taxonomic classification.</title>
        <authorList>
            <person name="Goeker M."/>
        </authorList>
    </citation>
    <scope>NUCLEOTIDE SEQUENCE [LARGE SCALE GENOMIC DNA]</scope>
    <source>
        <strain evidence="12 13">DSM 19570</strain>
    </source>
</reference>
<evidence type="ECO:0000256" key="8">
    <source>
        <dbReference type="ARBA" id="ARBA00022927"/>
    </source>
</evidence>
<evidence type="ECO:0000256" key="6">
    <source>
        <dbReference type="ARBA" id="ARBA00022519"/>
    </source>
</evidence>
<dbReference type="GO" id="GO:0015628">
    <property type="term" value="P:protein secretion by the type II secretion system"/>
    <property type="evidence" value="ECO:0007669"/>
    <property type="project" value="InterPro"/>
</dbReference>
<feature type="transmembrane region" description="Helical" evidence="11">
    <location>
        <begin position="49"/>
        <end position="72"/>
    </location>
</feature>
<comment type="subcellular location">
    <subcellularLocation>
        <location evidence="1">Cell inner membrane</location>
    </subcellularLocation>
</comment>
<keyword evidence="11" id="KW-1133">Transmembrane helix</keyword>
<comment type="similarity">
    <text evidence="2">Belongs to the GSP N family.</text>
</comment>
<evidence type="ECO:0000256" key="9">
    <source>
        <dbReference type="ARBA" id="ARBA00023136"/>
    </source>
</evidence>
<organism evidence="12 13">
    <name type="scientific">Rivibacter subsaxonicus</name>
    <dbReference type="NCBI Taxonomy" id="457575"/>
    <lineage>
        <taxon>Bacteria</taxon>
        <taxon>Pseudomonadati</taxon>
        <taxon>Pseudomonadota</taxon>
        <taxon>Betaproteobacteria</taxon>
        <taxon>Burkholderiales</taxon>
        <taxon>Rivibacter</taxon>
    </lineage>
</organism>
<dbReference type="InterPro" id="IPR022792">
    <property type="entry name" value="T2SS_protein-GspN"/>
</dbReference>
<accession>A0A4V6MEQ6</accession>
<keyword evidence="8" id="KW-0653">Protein transport</keyword>
<keyword evidence="6" id="KW-0997">Cell inner membrane</keyword>
<dbReference type="GO" id="GO:0015627">
    <property type="term" value="C:type II protein secretion system complex"/>
    <property type="evidence" value="ECO:0007669"/>
    <property type="project" value="InterPro"/>
</dbReference>
<keyword evidence="5" id="KW-1003">Cell membrane</keyword>
<evidence type="ECO:0000256" key="7">
    <source>
        <dbReference type="ARBA" id="ARBA00022692"/>
    </source>
</evidence>
<evidence type="ECO:0000256" key="4">
    <source>
        <dbReference type="ARBA" id="ARBA00022448"/>
    </source>
</evidence>
<keyword evidence="7 11" id="KW-0812">Transmembrane</keyword>
<protein>
    <recommendedName>
        <fullName evidence="3">Type II secretion system protein N</fullName>
    </recommendedName>
    <alternativeName>
        <fullName evidence="10">General secretion pathway protein N</fullName>
    </alternativeName>
</protein>